<proteinExistence type="predicted"/>
<dbReference type="Pfam" id="PF16100">
    <property type="entry name" value="RMI2"/>
    <property type="match status" value="1"/>
</dbReference>
<dbReference type="InterPro" id="IPR012340">
    <property type="entry name" value="NA-bd_OB-fold"/>
</dbReference>
<reference evidence="1" key="1">
    <citation type="submission" date="2013-04" db="EMBL/GenBank/DDBJ databases">
        <authorList>
            <person name="Qu J."/>
            <person name="Murali S.C."/>
            <person name="Bandaranaike D."/>
            <person name="Bellair M."/>
            <person name="Blankenburg K."/>
            <person name="Chao H."/>
            <person name="Dinh H."/>
            <person name="Doddapaneni H."/>
            <person name="Downs B."/>
            <person name="Dugan-Rocha S."/>
            <person name="Elkadiri S."/>
            <person name="Gnanaolivu R.D."/>
            <person name="Hernandez B."/>
            <person name="Javaid M."/>
            <person name="Jayaseelan J.C."/>
            <person name="Lee S."/>
            <person name="Li M."/>
            <person name="Ming W."/>
            <person name="Munidasa M."/>
            <person name="Muniz J."/>
            <person name="Nguyen L."/>
            <person name="Ongeri F."/>
            <person name="Osuji N."/>
            <person name="Pu L.-L."/>
            <person name="Puazo M."/>
            <person name="Qu C."/>
            <person name="Quiroz J."/>
            <person name="Raj R."/>
            <person name="Weissenberger G."/>
            <person name="Xin Y."/>
            <person name="Zou X."/>
            <person name="Han Y."/>
            <person name="Richards S."/>
            <person name="Worley K."/>
            <person name="Muzny D."/>
            <person name="Gibbs R."/>
        </authorList>
    </citation>
    <scope>NUCLEOTIDE SEQUENCE</scope>
    <source>
        <strain evidence="1">Sampled in the wild</strain>
    </source>
</reference>
<keyword evidence="2" id="KW-1185">Reference proteome</keyword>
<dbReference type="GO" id="GO:2000042">
    <property type="term" value="P:negative regulation of double-strand break repair via homologous recombination"/>
    <property type="evidence" value="ECO:0007669"/>
    <property type="project" value="TreeGrafter"/>
</dbReference>
<dbReference type="PANTHER" id="PTHR33962:SF1">
    <property type="entry name" value="RECQ-MEDIATED GENOME INSTABILITY PROTEIN 2"/>
    <property type="match status" value="1"/>
</dbReference>
<dbReference type="PANTHER" id="PTHR33962">
    <property type="entry name" value="RECQ-MEDIATED GENOME INSTABILITY PROTEIN 2 RMI2"/>
    <property type="match status" value="1"/>
</dbReference>
<dbReference type="EMBL" id="KZ310280">
    <property type="protein sequence ID" value="KAG8239919.1"/>
    <property type="molecule type" value="Genomic_DNA"/>
</dbReference>
<evidence type="ECO:0008006" key="3">
    <source>
        <dbReference type="Google" id="ProtNLM"/>
    </source>
</evidence>
<sequence length="153" mass="17116">MCDQTPCKLMVEEITKCIRNESKDCWNLRVNIGDKVSKNLKIHMVWIQGKVDAVIDNADKVAVLLNDGTGSVLVTNVGISVSPEQLITKGNYCSAIGYIQKVTDIPEVHAVKVSNLSRNTVFEKMWPYEVKELRLFLLGLVAPHLKSIEDESM</sequence>
<dbReference type="GO" id="GO:0043007">
    <property type="term" value="P:maintenance of rDNA"/>
    <property type="evidence" value="ECO:0007669"/>
    <property type="project" value="TreeGrafter"/>
</dbReference>
<dbReference type="GO" id="GO:0016607">
    <property type="term" value="C:nuclear speck"/>
    <property type="evidence" value="ECO:0007669"/>
    <property type="project" value="TreeGrafter"/>
</dbReference>
<evidence type="ECO:0000313" key="1">
    <source>
        <dbReference type="EMBL" id="KAG8239919.1"/>
    </source>
</evidence>
<dbReference type="GO" id="GO:0005829">
    <property type="term" value="C:cytosol"/>
    <property type="evidence" value="ECO:0007669"/>
    <property type="project" value="TreeGrafter"/>
</dbReference>
<evidence type="ECO:0000313" key="2">
    <source>
        <dbReference type="Proteomes" id="UP000792457"/>
    </source>
</evidence>
<dbReference type="OrthoDB" id="10024265at2759"/>
<accession>A0A8K0KR25</accession>
<dbReference type="GO" id="GO:0033045">
    <property type="term" value="P:regulation of sister chromatid segregation"/>
    <property type="evidence" value="ECO:0007669"/>
    <property type="project" value="TreeGrafter"/>
</dbReference>
<comment type="caution">
    <text evidence="1">The sequence shown here is derived from an EMBL/GenBank/DDBJ whole genome shotgun (WGS) entry which is preliminary data.</text>
</comment>
<dbReference type="Proteomes" id="UP000792457">
    <property type="component" value="Unassembled WGS sequence"/>
</dbReference>
<gene>
    <name evidence="1" type="ORF">J437_LFUL014965</name>
</gene>
<reference evidence="1" key="2">
    <citation type="submission" date="2017-10" db="EMBL/GenBank/DDBJ databases">
        <title>Ladona fulva Genome sequencing and assembly.</title>
        <authorList>
            <person name="Murali S."/>
            <person name="Richards S."/>
            <person name="Bandaranaike D."/>
            <person name="Bellair M."/>
            <person name="Blankenburg K."/>
            <person name="Chao H."/>
            <person name="Dinh H."/>
            <person name="Doddapaneni H."/>
            <person name="Dugan-Rocha S."/>
            <person name="Elkadiri S."/>
            <person name="Gnanaolivu R."/>
            <person name="Hernandez B."/>
            <person name="Skinner E."/>
            <person name="Javaid M."/>
            <person name="Lee S."/>
            <person name="Li M."/>
            <person name="Ming W."/>
            <person name="Munidasa M."/>
            <person name="Muniz J."/>
            <person name="Nguyen L."/>
            <person name="Hughes D."/>
            <person name="Osuji N."/>
            <person name="Pu L.-L."/>
            <person name="Puazo M."/>
            <person name="Qu C."/>
            <person name="Quiroz J."/>
            <person name="Raj R."/>
            <person name="Weissenberger G."/>
            <person name="Xin Y."/>
            <person name="Zou X."/>
            <person name="Han Y."/>
            <person name="Worley K."/>
            <person name="Muzny D."/>
            <person name="Gibbs R."/>
        </authorList>
    </citation>
    <scope>NUCLEOTIDE SEQUENCE</scope>
    <source>
        <strain evidence="1">Sampled in the wild</strain>
    </source>
</reference>
<dbReference type="InterPro" id="IPR032245">
    <property type="entry name" value="RMI2"/>
</dbReference>
<dbReference type="GO" id="GO:0006281">
    <property type="term" value="P:DNA repair"/>
    <property type="evidence" value="ECO:0007669"/>
    <property type="project" value="TreeGrafter"/>
</dbReference>
<dbReference type="AlphaFoldDB" id="A0A8K0KR25"/>
<organism evidence="1 2">
    <name type="scientific">Ladona fulva</name>
    <name type="common">Scarce chaser dragonfly</name>
    <name type="synonym">Libellula fulva</name>
    <dbReference type="NCBI Taxonomy" id="123851"/>
    <lineage>
        <taxon>Eukaryota</taxon>
        <taxon>Metazoa</taxon>
        <taxon>Ecdysozoa</taxon>
        <taxon>Arthropoda</taxon>
        <taxon>Hexapoda</taxon>
        <taxon>Insecta</taxon>
        <taxon>Pterygota</taxon>
        <taxon>Palaeoptera</taxon>
        <taxon>Odonata</taxon>
        <taxon>Epiprocta</taxon>
        <taxon>Anisoptera</taxon>
        <taxon>Libelluloidea</taxon>
        <taxon>Libellulidae</taxon>
        <taxon>Ladona</taxon>
    </lineage>
</organism>
<protein>
    <recommendedName>
        <fullName evidence="3">RecQ-mediated genome instability protein 2</fullName>
    </recommendedName>
</protein>
<dbReference type="Gene3D" id="2.40.50.140">
    <property type="entry name" value="Nucleic acid-binding proteins"/>
    <property type="match status" value="1"/>
</dbReference>
<name>A0A8K0KR25_LADFU</name>